<keyword evidence="2" id="KW-1185">Reference proteome</keyword>
<organism evidence="1 2">
    <name type="scientific">Mycena chlorophos</name>
    <name type="common">Agaric fungus</name>
    <name type="synonym">Agaricus chlorophos</name>
    <dbReference type="NCBI Taxonomy" id="658473"/>
    <lineage>
        <taxon>Eukaryota</taxon>
        <taxon>Fungi</taxon>
        <taxon>Dikarya</taxon>
        <taxon>Basidiomycota</taxon>
        <taxon>Agaricomycotina</taxon>
        <taxon>Agaricomycetes</taxon>
        <taxon>Agaricomycetidae</taxon>
        <taxon>Agaricales</taxon>
        <taxon>Marasmiineae</taxon>
        <taxon>Mycenaceae</taxon>
        <taxon>Mycena</taxon>
    </lineage>
</organism>
<evidence type="ECO:0000313" key="2">
    <source>
        <dbReference type="Proteomes" id="UP000815677"/>
    </source>
</evidence>
<accession>A0ABQ0L8S1</accession>
<dbReference type="EMBL" id="DF843627">
    <property type="protein sequence ID" value="GAT47526.1"/>
    <property type="molecule type" value="Genomic_DNA"/>
</dbReference>
<reference evidence="1" key="1">
    <citation type="submission" date="2014-09" db="EMBL/GenBank/DDBJ databases">
        <title>Genome sequence of the luminous mushroom Mycena chlorophos for searching fungal bioluminescence genes.</title>
        <authorList>
            <person name="Tanaka Y."/>
            <person name="Kasuga D."/>
            <person name="Oba Y."/>
            <person name="Hase S."/>
            <person name="Sato K."/>
            <person name="Oba Y."/>
            <person name="Sakakibara Y."/>
        </authorList>
    </citation>
    <scope>NUCLEOTIDE SEQUENCE</scope>
</reference>
<protein>
    <submittedName>
        <fullName evidence="1">Uncharacterized protein</fullName>
    </submittedName>
</protein>
<sequence>MTLVSRYTPPTLALIDALSGNQHSWVAEASPTAPLPTLPSLRSLALREYDEEDGEWERRLVDIAKKRSPVLKSIWLDDPTLNPSLNHRSLKVLREKLTACEVELVCSYDGDMGSW</sequence>
<dbReference type="Proteomes" id="UP000815677">
    <property type="component" value="Unassembled WGS sequence"/>
</dbReference>
<gene>
    <name evidence="1" type="ORF">MCHLO_04986</name>
</gene>
<evidence type="ECO:0000313" key="1">
    <source>
        <dbReference type="EMBL" id="GAT47526.1"/>
    </source>
</evidence>
<name>A0ABQ0L8S1_MYCCL</name>
<proteinExistence type="predicted"/>